<evidence type="ECO:0000313" key="6">
    <source>
        <dbReference type="EMBL" id="CAI9924195.1"/>
    </source>
</evidence>
<sequence length="465" mass="53259">MYKFGSMKLKQSNIVPIKKSDLKLLSQPDERGMSEDLPQSEIKKYVPEQLQRQIFNIKLNEGTYKLAYDDLGQHVAVGSTTGHLAIFRLRDFQLLAEKKLTESVHDLVFLNGSLLAVSVAARVVIFDSTLLSVHNIFTGTCIGLEYLSRHMLLVSSTSNSLKYTDVTNGKSVADVPLQSSANKIRQTHQALVAVSSPNSQIIKFYSPNHQEPLYAVNTGIIPTDFHFTNNYLIVSGQRYIKIFDVNNWSGEVRSAHFSEEIFKFELSQTNMLAIHSKSGISFINLSKIMTSNNVTTDNENVQHVNLSELIHQTHKTDSVAQMKFRNYFDNFAIAGLNFEQLLVPGSGKMEIDSYKANVFSSQRQRNEKEVKDQLHKLPFELIGEDFLMKKEKLTKEEQVYKRYQSVFDYMDGKQETDQAKSMKAKEHRRIEKMVVRKEMKQLAEKLEKKEESTNYLDKFKKLGKK</sequence>
<feature type="domain" description="BING4 C-terminal" evidence="5">
    <location>
        <begin position="309"/>
        <end position="386"/>
    </location>
</feature>
<dbReference type="Gene3D" id="2.130.10.10">
    <property type="entry name" value="YVTN repeat-like/Quinoprotein amine dehydrogenase"/>
    <property type="match status" value="1"/>
</dbReference>
<evidence type="ECO:0000313" key="8">
    <source>
        <dbReference type="Proteomes" id="UP001642409"/>
    </source>
</evidence>
<dbReference type="InterPro" id="IPR040315">
    <property type="entry name" value="WDR46/Utp7"/>
</dbReference>
<proteinExistence type="predicted"/>
<dbReference type="Pfam" id="PF08149">
    <property type="entry name" value="BING4CT"/>
    <property type="match status" value="1"/>
</dbReference>
<evidence type="ECO:0000256" key="4">
    <source>
        <dbReference type="ARBA" id="ARBA00023242"/>
    </source>
</evidence>
<keyword evidence="2" id="KW-0853">WD repeat</keyword>
<dbReference type="SUPFAM" id="SSF50978">
    <property type="entry name" value="WD40 repeat-like"/>
    <property type="match status" value="1"/>
</dbReference>
<comment type="subcellular location">
    <subcellularLocation>
        <location evidence="1">Nucleus</location>
        <location evidence="1">Nucleolus</location>
    </subcellularLocation>
</comment>
<dbReference type="EMBL" id="CATOUU010000307">
    <property type="protein sequence ID" value="CAI9924195.1"/>
    <property type="molecule type" value="Genomic_DNA"/>
</dbReference>
<organism evidence="6">
    <name type="scientific">Hexamita inflata</name>
    <dbReference type="NCBI Taxonomy" id="28002"/>
    <lineage>
        <taxon>Eukaryota</taxon>
        <taxon>Metamonada</taxon>
        <taxon>Diplomonadida</taxon>
        <taxon>Hexamitidae</taxon>
        <taxon>Hexamitinae</taxon>
        <taxon>Hexamita</taxon>
    </lineage>
</organism>
<dbReference type="AlphaFoldDB" id="A0AA86NSN4"/>
<keyword evidence="8" id="KW-1185">Reference proteome</keyword>
<reference evidence="6" key="1">
    <citation type="submission" date="2023-06" db="EMBL/GenBank/DDBJ databases">
        <authorList>
            <person name="Kurt Z."/>
        </authorList>
    </citation>
    <scope>NUCLEOTIDE SEQUENCE</scope>
</reference>
<dbReference type="EMBL" id="CAXDID020000609">
    <property type="protein sequence ID" value="CAL6106307.1"/>
    <property type="molecule type" value="Genomic_DNA"/>
</dbReference>
<dbReference type="Proteomes" id="UP001642409">
    <property type="component" value="Unassembled WGS sequence"/>
</dbReference>
<name>A0AA86NSN4_9EUKA</name>
<evidence type="ECO:0000256" key="2">
    <source>
        <dbReference type="ARBA" id="ARBA00022574"/>
    </source>
</evidence>
<accession>A0AA86NSN4</accession>
<keyword evidence="3" id="KW-0677">Repeat</keyword>
<evidence type="ECO:0000256" key="3">
    <source>
        <dbReference type="ARBA" id="ARBA00022737"/>
    </source>
</evidence>
<dbReference type="PANTHER" id="PTHR14085:SF3">
    <property type="entry name" value="WD REPEAT-CONTAINING PROTEIN 46"/>
    <property type="match status" value="1"/>
</dbReference>
<dbReference type="SMART" id="SM01033">
    <property type="entry name" value="BING4CT"/>
    <property type="match status" value="1"/>
</dbReference>
<dbReference type="InterPro" id="IPR012952">
    <property type="entry name" value="BING4_C_dom"/>
</dbReference>
<evidence type="ECO:0000259" key="5">
    <source>
        <dbReference type="SMART" id="SM01033"/>
    </source>
</evidence>
<evidence type="ECO:0000256" key="1">
    <source>
        <dbReference type="ARBA" id="ARBA00004604"/>
    </source>
</evidence>
<dbReference type="InterPro" id="IPR015943">
    <property type="entry name" value="WD40/YVTN_repeat-like_dom_sf"/>
</dbReference>
<gene>
    <name evidence="6" type="ORF">HINF_LOCUS11840</name>
    <name evidence="7" type="ORF">HINF_LOCUS73678</name>
</gene>
<reference evidence="7 8" key="2">
    <citation type="submission" date="2024-07" db="EMBL/GenBank/DDBJ databases">
        <authorList>
            <person name="Akdeniz Z."/>
        </authorList>
    </citation>
    <scope>NUCLEOTIDE SEQUENCE [LARGE SCALE GENOMIC DNA]</scope>
</reference>
<dbReference type="GO" id="GO:0032040">
    <property type="term" value="C:small-subunit processome"/>
    <property type="evidence" value="ECO:0007669"/>
    <property type="project" value="TreeGrafter"/>
</dbReference>
<dbReference type="PANTHER" id="PTHR14085">
    <property type="entry name" value="WD-REPEAT PROTEIN BING4"/>
    <property type="match status" value="1"/>
</dbReference>
<dbReference type="GO" id="GO:0000462">
    <property type="term" value="P:maturation of SSU-rRNA from tricistronic rRNA transcript (SSU-rRNA, 5.8S rRNA, LSU-rRNA)"/>
    <property type="evidence" value="ECO:0007669"/>
    <property type="project" value="TreeGrafter"/>
</dbReference>
<evidence type="ECO:0000313" key="7">
    <source>
        <dbReference type="EMBL" id="CAL6106307.1"/>
    </source>
</evidence>
<comment type="caution">
    <text evidence="6">The sequence shown here is derived from an EMBL/GenBank/DDBJ whole genome shotgun (WGS) entry which is preliminary data.</text>
</comment>
<dbReference type="GO" id="GO:0030686">
    <property type="term" value="C:90S preribosome"/>
    <property type="evidence" value="ECO:0007669"/>
    <property type="project" value="TreeGrafter"/>
</dbReference>
<keyword evidence="4" id="KW-0539">Nucleus</keyword>
<protein>
    <submittedName>
        <fullName evidence="6">BING4CGT (NU131) domain-containing protein</fullName>
    </submittedName>
    <submittedName>
        <fullName evidence="7">BING4CGT_(NU131) domain-containing protein</fullName>
    </submittedName>
</protein>
<dbReference type="InterPro" id="IPR036322">
    <property type="entry name" value="WD40_repeat_dom_sf"/>
</dbReference>